<evidence type="ECO:0000313" key="3">
    <source>
        <dbReference type="Proteomes" id="UP001169006"/>
    </source>
</evidence>
<dbReference type="RefSeq" id="WP_302075048.1">
    <property type="nucleotide sequence ID" value="NZ_JAUKWQ010000001.1"/>
</dbReference>
<protein>
    <submittedName>
        <fullName evidence="2">Uncharacterized protein</fullName>
    </submittedName>
</protein>
<name>A0ABT8SR46_9HYPH</name>
<evidence type="ECO:0000256" key="1">
    <source>
        <dbReference type="SAM" id="Coils"/>
    </source>
</evidence>
<feature type="coiled-coil region" evidence="1">
    <location>
        <begin position="275"/>
        <end position="302"/>
    </location>
</feature>
<dbReference type="EMBL" id="JAUKWQ010000001">
    <property type="protein sequence ID" value="MDO1580907.1"/>
    <property type="molecule type" value="Genomic_DNA"/>
</dbReference>
<reference evidence="2" key="2">
    <citation type="submission" date="2023-07" db="EMBL/GenBank/DDBJ databases">
        <authorList>
            <person name="Sun H."/>
        </authorList>
    </citation>
    <scope>NUCLEOTIDE SEQUENCE</scope>
    <source>
        <strain evidence="2">05753</strain>
    </source>
</reference>
<dbReference type="Proteomes" id="UP001169006">
    <property type="component" value="Unassembled WGS sequence"/>
</dbReference>
<accession>A0ABT8SR46</accession>
<keyword evidence="1" id="KW-0175">Coiled coil</keyword>
<comment type="caution">
    <text evidence="2">The sequence shown here is derived from an EMBL/GenBank/DDBJ whole genome shotgun (WGS) entry which is preliminary data.</text>
</comment>
<organism evidence="2 3">
    <name type="scientific">Rhizobium oryzicola</name>
    <dbReference type="NCBI Taxonomy" id="1232668"/>
    <lineage>
        <taxon>Bacteria</taxon>
        <taxon>Pseudomonadati</taxon>
        <taxon>Pseudomonadota</taxon>
        <taxon>Alphaproteobacteria</taxon>
        <taxon>Hyphomicrobiales</taxon>
        <taxon>Rhizobiaceae</taxon>
        <taxon>Rhizobium/Agrobacterium group</taxon>
        <taxon>Rhizobium</taxon>
    </lineage>
</organism>
<sequence>MAKPKPEVTGRLIFENMSDHDLRAQQIDTNDPKSFSGIVDHPPDPTEDLRFVARYESNNSETCAYGHLHRRGFVLENSASARFLIGKDCAADHYGLQWSRLENDVKTAAKRRGDLLWLDRAVELLLSHEQQLKEIANSPAVAAVDDLRRQIHTIPGPLLQYFQGGSDERGKMLSATYRVEDPLKQRKLIEATGDELDKAVQDGASPAVISEIRKRLQAARVTKQYTFVSRGVLRRPASNLFVQSRPLRDRLAEAVGSSLAQMNNVKVLDISGRRIDLVSKSVKEAAERIDRLLSECNEAEELFLPNVLEGLATLFDGEEFKAYNMRRIAEGFSIAYQGETIMVTRPQTLAAEDFRLSPLLKESSGL</sequence>
<proteinExistence type="predicted"/>
<gene>
    <name evidence="2" type="ORF">Q2T52_02255</name>
</gene>
<reference evidence="2" key="1">
    <citation type="journal article" date="2015" name="Int. J. Syst. Evol. Microbiol.">
        <title>Rhizobium oryzicola sp. nov., potential plant-growth-promoting endophytic bacteria isolated from rice roots.</title>
        <authorList>
            <person name="Zhang X.X."/>
            <person name="Gao J.S."/>
            <person name="Cao Y.H."/>
            <person name="Sheirdil R.A."/>
            <person name="Wang X.C."/>
            <person name="Zhang L."/>
        </authorList>
    </citation>
    <scope>NUCLEOTIDE SEQUENCE</scope>
    <source>
        <strain evidence="2">05753</strain>
    </source>
</reference>
<keyword evidence="3" id="KW-1185">Reference proteome</keyword>
<evidence type="ECO:0000313" key="2">
    <source>
        <dbReference type="EMBL" id="MDO1580907.1"/>
    </source>
</evidence>